<feature type="compositionally biased region" description="Low complexity" evidence="1">
    <location>
        <begin position="1491"/>
        <end position="1528"/>
    </location>
</feature>
<dbReference type="Proteomes" id="UP001332243">
    <property type="component" value="Unassembled WGS sequence"/>
</dbReference>
<dbReference type="Pfam" id="PF13646">
    <property type="entry name" value="HEAT_2"/>
    <property type="match status" value="2"/>
</dbReference>
<dbReference type="InterPro" id="IPR011989">
    <property type="entry name" value="ARM-like"/>
</dbReference>
<feature type="region of interest" description="Disordered" evidence="1">
    <location>
        <begin position="1571"/>
        <end position="1594"/>
    </location>
</feature>
<keyword evidence="3" id="KW-1185">Reference proteome</keyword>
<protein>
    <submittedName>
        <fullName evidence="2">HEAT repeat domain-containing protein</fullName>
    </submittedName>
</protein>
<feature type="compositionally biased region" description="Basic and acidic residues" evidence="1">
    <location>
        <begin position="630"/>
        <end position="646"/>
    </location>
</feature>
<evidence type="ECO:0000313" key="2">
    <source>
        <dbReference type="EMBL" id="MEE6263354.1"/>
    </source>
</evidence>
<evidence type="ECO:0000256" key="1">
    <source>
        <dbReference type="SAM" id="MobiDB-lite"/>
    </source>
</evidence>
<proteinExistence type="predicted"/>
<dbReference type="EMBL" id="JAZGQK010000036">
    <property type="protein sequence ID" value="MEE6263354.1"/>
    <property type="molecule type" value="Genomic_DNA"/>
</dbReference>
<evidence type="ECO:0000313" key="3">
    <source>
        <dbReference type="Proteomes" id="UP001332243"/>
    </source>
</evidence>
<feature type="compositionally biased region" description="Low complexity" evidence="1">
    <location>
        <begin position="1045"/>
        <end position="1065"/>
    </location>
</feature>
<name>A0ABU7S3I8_9ACTN</name>
<feature type="region of interest" description="Disordered" evidence="1">
    <location>
        <begin position="1491"/>
        <end position="1554"/>
    </location>
</feature>
<feature type="region of interest" description="Disordered" evidence="1">
    <location>
        <begin position="474"/>
        <end position="514"/>
    </location>
</feature>
<dbReference type="Gene3D" id="1.25.10.10">
    <property type="entry name" value="Leucine-rich Repeat Variant"/>
    <property type="match status" value="2"/>
</dbReference>
<sequence length="1718" mass="181896">MTRPGRLTRRERDAVRQADVGWLAGHLDATEELPSALVATLLRHDDPGLRHLALSHLDARTRQAGRHGSELGRLATLLPETVLGPPESALVQAGLYQRLGRHLPPARRPEWRTADLPVPVRIAWLRAEILQHPEVLRREQPGELLHRAVEQLNLVDAYRPEELVRELVASGVGVLHATALRLVRDGLRDALLAPARAREHLVGLLDTPDVAVAAGTLRELAEPWAAAGPLPRERLRRFLTATRSAPDGTRSPVVATVDAGLLAAARHGHGDLLWEVVAEPAMPPESRRSALAMLGELAVGADVPDLTGTARVDPLLFGDAVFRCLRAMHRRGVFPDEAAAPSIVEIALADHGVAAAEFATIAFPCRRAAVAALLAAPPDDPSWPRRLALLVALAGQGDDTLPVGEAVTAALATARRPEPFLAAIRTLRYAAAEPVVVDMLPVAPEAALDTLAAIGGPRTVAALTERLGLTDILTGPDRTDAATTGPAATTEPARATGPTATTEPASATDPAGARSARTVGGVAAYLRPVRHRALELLWHLTGDPRRRRALLARLDPRDVPERIARDLGGPDRRELALLAADADPARPVEVLLRLAANGDADAVPAIAGLLLRIVTELAASTRPDAPVRPGADRRTDWDESPRRRSDGWSPADPVVPDKVVRAIHALGRRLHQRGRIRPVCLLDPATSDEAGHALVATVGLDLLHRPGLTAAEQVILLTLLAGTRRTGTRAGILRLLRHPDRQVRRHAIPLLVGDGSGDDAEALSATLIALTRDRDPETVRQALVVLGQVRARWAAPAIAAGLDHPAMSVKKTAASALADAGTPAAVPKLVFWLGHHDNPGFRTALVAALRAILGAAYPATVLAAAEQPRDDRSRVLLLDALDRLLSAGAVNALAEQRSPVASTLLGRIATGRLTLGTGSVTELAEQFAAYRIAAPAEPPTPPADPPDPDVDALVRGGWQPVVAMRIVARHGRRPDRLTAADRDRLRPMLADWLRLAGQRPAELRQIVRLALAVCPAPWSADEVRVFAGTTGVLLTALSDAVTQPAASAETGATAATGATGKTGATEETDANGETGASVGTGTASPTGPAPRTGTTPTGTSPGGGPDDATGVPEWDVILAVLDAVAPTLHPAQALGIATRLRTLPPPTGGAGWLGVLRRYGAVLTRPDVERALVAAQSGPDPWRAERAILRTAFVVDDAAPAPPDDPTVGAGTADWRRGISLAVRSPEALATFRAGDAYPVPARERLAGLIEVFSSAPPAVRPTLLDWLEALQPIGAPPWTRAEPARPTGLTPRAPQLTDLDQPRSASQRERLLDMLDSAGADRRDSAAAQLIRWPEPEIRQAVLRAYLNGRIEVPAVADLAEALATSDPAELPTGDPDGAGSAEPVRERVARVAVHLAPADLRRLTPMLLTWWEQGGPAVRAAVEEALHSRPGDADRLAEHLHDRLAAGAWGFLDLLAGRPLLRTPALAELRRRLRAERGPEAADRLVLVTGPLTTGPDGTAGPDTTPARATAGQATAGQGTAATPAIGGRGTSAEPARRARPPQPAGPSQPELVSLVRTGHPEQARRALGRLAETWEEPGRTARRPAARPDPEPADLLAELLRHPERRLRAYAHRIGRRVLDRTTYLEHSTVLLGDTEPEIVRTATRALCHATYRPAIPAVVTLLAHADPTVRRTAADGLRLFGPSAVPALRHAAGRARPDRRHHYTALLDELGSVS</sequence>
<feature type="compositionally biased region" description="Low complexity" evidence="1">
    <location>
        <begin position="481"/>
        <end position="511"/>
    </location>
</feature>
<gene>
    <name evidence="2" type="ORF">V1633_33240</name>
</gene>
<organism evidence="2 3">
    <name type="scientific">Plantactinospora sonchi</name>
    <dbReference type="NCBI Taxonomy" id="1544735"/>
    <lineage>
        <taxon>Bacteria</taxon>
        <taxon>Bacillati</taxon>
        <taxon>Actinomycetota</taxon>
        <taxon>Actinomycetes</taxon>
        <taxon>Micromonosporales</taxon>
        <taxon>Micromonosporaceae</taxon>
        <taxon>Plantactinospora</taxon>
    </lineage>
</organism>
<dbReference type="InterPro" id="IPR016024">
    <property type="entry name" value="ARM-type_fold"/>
</dbReference>
<dbReference type="SMART" id="SM00567">
    <property type="entry name" value="EZ_HEAT"/>
    <property type="match status" value="6"/>
</dbReference>
<dbReference type="InterPro" id="IPR004155">
    <property type="entry name" value="PBS_lyase_HEAT"/>
</dbReference>
<feature type="region of interest" description="Disordered" evidence="1">
    <location>
        <begin position="1278"/>
        <end position="1307"/>
    </location>
</feature>
<feature type="region of interest" description="Disordered" evidence="1">
    <location>
        <begin position="622"/>
        <end position="651"/>
    </location>
</feature>
<dbReference type="SUPFAM" id="SSF48371">
    <property type="entry name" value="ARM repeat"/>
    <property type="match status" value="1"/>
</dbReference>
<reference evidence="2 3" key="1">
    <citation type="submission" date="2024-01" db="EMBL/GenBank/DDBJ databases">
        <title>Genome insights into Plantactinospora sonchi sp. nov.</title>
        <authorList>
            <person name="Wang L."/>
        </authorList>
    </citation>
    <scope>NUCLEOTIDE SEQUENCE [LARGE SCALE GENOMIC DNA]</scope>
    <source>
        <strain evidence="2 3">NEAU-QY2</strain>
    </source>
</reference>
<accession>A0ABU7S3I8</accession>
<dbReference type="RefSeq" id="WP_331218283.1">
    <property type="nucleotide sequence ID" value="NZ_JAZGQK010000036.1"/>
</dbReference>
<comment type="caution">
    <text evidence="2">The sequence shown here is derived from an EMBL/GenBank/DDBJ whole genome shotgun (WGS) entry which is preliminary data.</text>
</comment>
<feature type="region of interest" description="Disordered" evidence="1">
    <location>
        <begin position="1045"/>
        <end position="1111"/>
    </location>
</feature>
<feature type="compositionally biased region" description="Low complexity" evidence="1">
    <location>
        <begin position="1074"/>
        <end position="1099"/>
    </location>
</feature>